<gene>
    <name evidence="1" type="ORF">CC86DRAFT_435612</name>
</gene>
<dbReference type="Proteomes" id="UP000799424">
    <property type="component" value="Unassembled WGS sequence"/>
</dbReference>
<name>A0A6A7A8V0_9PLEO</name>
<dbReference type="OrthoDB" id="420564at2759"/>
<dbReference type="AlphaFoldDB" id="A0A6A7A8V0"/>
<reference evidence="1" key="1">
    <citation type="journal article" date="2020" name="Stud. Mycol.">
        <title>101 Dothideomycetes genomes: a test case for predicting lifestyles and emergence of pathogens.</title>
        <authorList>
            <person name="Haridas S."/>
            <person name="Albert R."/>
            <person name="Binder M."/>
            <person name="Bloem J."/>
            <person name="Labutti K."/>
            <person name="Salamov A."/>
            <person name="Andreopoulos B."/>
            <person name="Baker S."/>
            <person name="Barry K."/>
            <person name="Bills G."/>
            <person name="Bluhm B."/>
            <person name="Cannon C."/>
            <person name="Castanera R."/>
            <person name="Culley D."/>
            <person name="Daum C."/>
            <person name="Ezra D."/>
            <person name="Gonzalez J."/>
            <person name="Henrissat B."/>
            <person name="Kuo A."/>
            <person name="Liang C."/>
            <person name="Lipzen A."/>
            <person name="Lutzoni F."/>
            <person name="Magnuson J."/>
            <person name="Mondo S."/>
            <person name="Nolan M."/>
            <person name="Ohm R."/>
            <person name="Pangilinan J."/>
            <person name="Park H.-J."/>
            <person name="Ramirez L."/>
            <person name="Alfaro M."/>
            <person name="Sun H."/>
            <person name="Tritt A."/>
            <person name="Yoshinaga Y."/>
            <person name="Zwiers L.-H."/>
            <person name="Turgeon B."/>
            <person name="Goodwin S."/>
            <person name="Spatafora J."/>
            <person name="Crous P."/>
            <person name="Grigoriev I."/>
        </authorList>
    </citation>
    <scope>NUCLEOTIDE SEQUENCE</scope>
    <source>
        <strain evidence="1">CBS 113818</strain>
    </source>
</reference>
<evidence type="ECO:0000313" key="2">
    <source>
        <dbReference type="Proteomes" id="UP000799424"/>
    </source>
</evidence>
<accession>A0A6A7A8V0</accession>
<keyword evidence="2" id="KW-1185">Reference proteome</keyword>
<organism evidence="1 2">
    <name type="scientific">Ophiobolus disseminans</name>
    <dbReference type="NCBI Taxonomy" id="1469910"/>
    <lineage>
        <taxon>Eukaryota</taxon>
        <taxon>Fungi</taxon>
        <taxon>Dikarya</taxon>
        <taxon>Ascomycota</taxon>
        <taxon>Pezizomycotina</taxon>
        <taxon>Dothideomycetes</taxon>
        <taxon>Pleosporomycetidae</taxon>
        <taxon>Pleosporales</taxon>
        <taxon>Pleosporineae</taxon>
        <taxon>Phaeosphaeriaceae</taxon>
        <taxon>Ophiobolus</taxon>
    </lineage>
</organism>
<evidence type="ECO:0000313" key="1">
    <source>
        <dbReference type="EMBL" id="KAF2829720.1"/>
    </source>
</evidence>
<protein>
    <recommendedName>
        <fullName evidence="3">Geranylgeranyl pyrophosphate synthetase</fullName>
    </recommendedName>
</protein>
<dbReference type="EMBL" id="MU006220">
    <property type="protein sequence ID" value="KAF2829720.1"/>
    <property type="molecule type" value="Genomic_DNA"/>
</dbReference>
<proteinExistence type="predicted"/>
<sequence length="442" mass="49828">MLTRGLVCRLHGARTSRVFVARKVTPQLLSGEKRGARWVSGDPKAGTSWVSSHFREWSRDRTPFATWTMSDLGVSSQVIPQDEDARLLASWSIDANYRGHIPADPSLTGAPPRLELKNIGRSIQRDKLISKEAITPLKAARNTVERIFHSAVKHRSPDLDPQTIDFFSYLGTVKRNMIFGSNPVLIVASRGQPLMILNFMLPGTGRSTDTKYLGTAFEIALTQDDHNIPRPSTHQRVIGERFGHLSLALQYEVDARVTSATTTRSEETLHNAQLDGLETSSTTQSAGIGPELDAPPNPIIYINHSAAEVEPVEIKTYSPRTRATRLKDLVSSSWFTRIKKACVGVVGKDHNIRIHMVDLAQLRKKHSDRYQLRFQRLHALLLKLKAVIPRDRAGAYVLCPLDVQVDFKDRKWELYEADMDDPLVKWRFDRLNTFPEKDSQPV</sequence>
<evidence type="ECO:0008006" key="3">
    <source>
        <dbReference type="Google" id="ProtNLM"/>
    </source>
</evidence>